<evidence type="ECO:0000256" key="1">
    <source>
        <dbReference type="SAM" id="MobiDB-lite"/>
    </source>
</evidence>
<gene>
    <name evidence="2" type="ORF">DSM104635_01262</name>
</gene>
<feature type="region of interest" description="Disordered" evidence="1">
    <location>
        <begin position="92"/>
        <end position="115"/>
    </location>
</feature>
<sequence>MRWALAALVVMIAGVAVAQPSRRYDLYIFDTGDGREIYAVAAAGRASALEVRGCGDVSLIAEAAEMVHELRVRRARDDDNVIIVHGRNSRTELGPCGADEDSENLDEEAQREDDATSLVVIENMSPSQTRNTLRTLDAAPVAIRERMIADLGL</sequence>
<dbReference type="Proteomes" id="UP000431269">
    <property type="component" value="Chromosome"/>
</dbReference>
<evidence type="ECO:0000313" key="3">
    <source>
        <dbReference type="Proteomes" id="UP000431269"/>
    </source>
</evidence>
<dbReference type="EMBL" id="CP047045">
    <property type="protein sequence ID" value="QGZ94444.1"/>
    <property type="molecule type" value="Genomic_DNA"/>
</dbReference>
<reference evidence="3" key="1">
    <citation type="submission" date="2019-12" db="EMBL/GenBank/DDBJ databases">
        <title>Complete genome of Terracaulis silvestris 0127_4.</title>
        <authorList>
            <person name="Vieira S."/>
            <person name="Riedel T."/>
            <person name="Sproer C."/>
            <person name="Pascual J."/>
            <person name="Boedeker C."/>
            <person name="Overmann J."/>
        </authorList>
    </citation>
    <scope>NUCLEOTIDE SEQUENCE [LARGE SCALE GENOMIC DNA]</scope>
    <source>
        <strain evidence="3">0127_4</strain>
    </source>
</reference>
<accession>A0A6I6MND2</accession>
<keyword evidence="3" id="KW-1185">Reference proteome</keyword>
<dbReference type="KEGG" id="tsv:DSM104635_01262"/>
<proteinExistence type="predicted"/>
<evidence type="ECO:0000313" key="2">
    <source>
        <dbReference type="EMBL" id="QGZ94444.1"/>
    </source>
</evidence>
<protein>
    <submittedName>
        <fullName evidence="2">Uncharacterized protein</fullName>
    </submittedName>
</protein>
<dbReference type="RefSeq" id="WP_158765380.1">
    <property type="nucleotide sequence ID" value="NZ_CP047045.1"/>
</dbReference>
<dbReference type="AlphaFoldDB" id="A0A6I6MND2"/>
<name>A0A6I6MND2_9CAUL</name>
<organism evidence="2 3">
    <name type="scientific">Terricaulis silvestris</name>
    <dbReference type="NCBI Taxonomy" id="2686094"/>
    <lineage>
        <taxon>Bacteria</taxon>
        <taxon>Pseudomonadati</taxon>
        <taxon>Pseudomonadota</taxon>
        <taxon>Alphaproteobacteria</taxon>
        <taxon>Caulobacterales</taxon>
        <taxon>Caulobacteraceae</taxon>
        <taxon>Terricaulis</taxon>
    </lineage>
</organism>
<feature type="compositionally biased region" description="Acidic residues" evidence="1">
    <location>
        <begin position="98"/>
        <end position="111"/>
    </location>
</feature>